<evidence type="ECO:0000313" key="3">
    <source>
        <dbReference type="Proteomes" id="UP001479436"/>
    </source>
</evidence>
<dbReference type="EMBL" id="JASJQH010007553">
    <property type="protein sequence ID" value="KAK9704496.1"/>
    <property type="molecule type" value="Genomic_DNA"/>
</dbReference>
<reference evidence="2 3" key="1">
    <citation type="submission" date="2023-04" db="EMBL/GenBank/DDBJ databases">
        <title>Genome of Basidiobolus ranarum AG-B5.</title>
        <authorList>
            <person name="Stajich J.E."/>
            <person name="Carter-House D."/>
            <person name="Gryganskyi A."/>
        </authorList>
    </citation>
    <scope>NUCLEOTIDE SEQUENCE [LARGE SCALE GENOMIC DNA]</scope>
    <source>
        <strain evidence="2 3">AG-B5</strain>
    </source>
</reference>
<proteinExistence type="predicted"/>
<feature type="region of interest" description="Disordered" evidence="1">
    <location>
        <begin position="65"/>
        <end position="201"/>
    </location>
</feature>
<dbReference type="PANTHER" id="PTHR40132:SF1">
    <property type="entry name" value="PRE-MRNA-SPLICING FACTOR 38B"/>
    <property type="match status" value="1"/>
</dbReference>
<feature type="region of interest" description="Disordered" evidence="1">
    <location>
        <begin position="229"/>
        <end position="275"/>
    </location>
</feature>
<gene>
    <name evidence="2" type="ORF">K7432_010156</name>
</gene>
<sequence>MSGSTQKTFKPQEDPEFDAYVASLMARESRTRELNYQAFGVSAYKTATPSISKPKPNTRFLNALIRNTDGHNKALLRQDAEREREKRRHREGYRGDRKYRDDRDSRRTTRSNSRERTRSSSPHETRRIHSCSRSRDKRSGNAQSNENEYPSRNEEYAKRSRTSPELVESVTTIESAKKHKSVQQNESSSSNNKVSSSKMDKYFREDYDPRLDVEDFIMDNTSTIPEYTLFENTTESTKSKKMKKKHKKEKKKKKSKDKDLSPARKQSYQALPVTREWDLGKIEQTSWDPQLNPYMPSYK</sequence>
<name>A0ABR2VVW5_9FUNG</name>
<keyword evidence="3" id="KW-1185">Reference proteome</keyword>
<evidence type="ECO:0000256" key="1">
    <source>
        <dbReference type="SAM" id="MobiDB-lite"/>
    </source>
</evidence>
<organism evidence="2 3">
    <name type="scientific">Basidiobolus ranarum</name>
    <dbReference type="NCBI Taxonomy" id="34480"/>
    <lineage>
        <taxon>Eukaryota</taxon>
        <taxon>Fungi</taxon>
        <taxon>Fungi incertae sedis</taxon>
        <taxon>Zoopagomycota</taxon>
        <taxon>Entomophthoromycotina</taxon>
        <taxon>Basidiobolomycetes</taxon>
        <taxon>Basidiobolales</taxon>
        <taxon>Basidiobolaceae</taxon>
        <taxon>Basidiobolus</taxon>
    </lineage>
</organism>
<feature type="compositionally biased region" description="Basic and acidic residues" evidence="1">
    <location>
        <begin position="149"/>
        <end position="158"/>
    </location>
</feature>
<feature type="compositionally biased region" description="Low complexity" evidence="1">
    <location>
        <begin position="182"/>
        <end position="197"/>
    </location>
</feature>
<feature type="compositionally biased region" description="Basic residues" evidence="1">
    <location>
        <begin position="239"/>
        <end position="255"/>
    </location>
</feature>
<feature type="compositionally biased region" description="Basic and acidic residues" evidence="1">
    <location>
        <begin position="68"/>
        <end position="84"/>
    </location>
</feature>
<dbReference type="Proteomes" id="UP001479436">
    <property type="component" value="Unassembled WGS sequence"/>
</dbReference>
<accession>A0ABR2VVW5</accession>
<feature type="compositionally biased region" description="Basic and acidic residues" evidence="1">
    <location>
        <begin position="92"/>
        <end position="139"/>
    </location>
</feature>
<protein>
    <submittedName>
        <fullName evidence="2">Uncharacterized protein</fullName>
    </submittedName>
</protein>
<comment type="caution">
    <text evidence="2">The sequence shown here is derived from an EMBL/GenBank/DDBJ whole genome shotgun (WGS) entry which is preliminary data.</text>
</comment>
<evidence type="ECO:0000313" key="2">
    <source>
        <dbReference type="EMBL" id="KAK9704496.1"/>
    </source>
</evidence>
<dbReference type="PANTHER" id="PTHR40132">
    <property type="entry name" value="PRE-MRNA-SPLICING FACTOR 38B"/>
    <property type="match status" value="1"/>
</dbReference>